<feature type="region of interest" description="Disordered" evidence="1">
    <location>
        <begin position="237"/>
        <end position="257"/>
    </location>
</feature>
<evidence type="ECO:0000256" key="2">
    <source>
        <dbReference type="SAM" id="Phobius"/>
    </source>
</evidence>
<dbReference type="InterPro" id="IPR025495">
    <property type="entry name" value="DUF4386"/>
</dbReference>
<feature type="transmembrane region" description="Helical" evidence="2">
    <location>
        <begin position="205"/>
        <end position="226"/>
    </location>
</feature>
<dbReference type="AlphaFoldDB" id="A0A8J3I1G3"/>
<accession>A0A8J3I1G3</accession>
<comment type="caution">
    <text evidence="3">The sequence shown here is derived from an EMBL/GenBank/DDBJ whole genome shotgun (WGS) entry which is preliminary data.</text>
</comment>
<name>A0A8J3I1G3_9CHLR</name>
<proteinExistence type="predicted"/>
<evidence type="ECO:0000313" key="3">
    <source>
        <dbReference type="EMBL" id="GHO47579.1"/>
    </source>
</evidence>
<gene>
    <name evidence="3" type="ORF">KSX_57420</name>
</gene>
<feature type="transmembrane region" description="Helical" evidence="2">
    <location>
        <begin position="64"/>
        <end position="88"/>
    </location>
</feature>
<evidence type="ECO:0008006" key="5">
    <source>
        <dbReference type="Google" id="ProtNLM"/>
    </source>
</evidence>
<sequence length="257" mass="27057">MTQTVSKTSRGDREAFQMSPRRKTALVAGVLYLLTFVSIPTLSLYNQVKGANYILGPGPDTAVIVGSILEIIVALACIGTAVALLPVLKRQNEGVALGFVGSRVLEAATIFAGVVFLLSVVSLRQAGVGAAGLVTAQTLIIMYNRTFLVGQSLMPAVNALLLGSLLYQSRLVPRVLPLLGFTGAVLLVASDIGVLFNLWGQTSSVAVLAALPIALWEFSLGVYLVVKGFKTPEAVKENAKTGGRSMGTPPDDVNDWN</sequence>
<keyword evidence="4" id="KW-1185">Reference proteome</keyword>
<feature type="transmembrane region" description="Helical" evidence="2">
    <location>
        <begin position="108"/>
        <end position="127"/>
    </location>
</feature>
<dbReference type="RefSeq" id="WP_236031615.1">
    <property type="nucleotide sequence ID" value="NZ_BNJF01000003.1"/>
</dbReference>
<evidence type="ECO:0000256" key="1">
    <source>
        <dbReference type="SAM" id="MobiDB-lite"/>
    </source>
</evidence>
<feature type="transmembrane region" description="Helical" evidence="2">
    <location>
        <begin position="178"/>
        <end position="199"/>
    </location>
</feature>
<keyword evidence="2" id="KW-0812">Transmembrane</keyword>
<feature type="transmembrane region" description="Helical" evidence="2">
    <location>
        <begin position="25"/>
        <end position="44"/>
    </location>
</feature>
<dbReference type="EMBL" id="BNJF01000003">
    <property type="protein sequence ID" value="GHO47579.1"/>
    <property type="molecule type" value="Genomic_DNA"/>
</dbReference>
<organism evidence="3 4">
    <name type="scientific">Ktedonospora formicarum</name>
    <dbReference type="NCBI Taxonomy" id="2778364"/>
    <lineage>
        <taxon>Bacteria</taxon>
        <taxon>Bacillati</taxon>
        <taxon>Chloroflexota</taxon>
        <taxon>Ktedonobacteria</taxon>
        <taxon>Ktedonobacterales</taxon>
        <taxon>Ktedonobacteraceae</taxon>
        <taxon>Ktedonospora</taxon>
    </lineage>
</organism>
<keyword evidence="2" id="KW-0472">Membrane</keyword>
<evidence type="ECO:0000313" key="4">
    <source>
        <dbReference type="Proteomes" id="UP000612362"/>
    </source>
</evidence>
<feature type="transmembrane region" description="Helical" evidence="2">
    <location>
        <begin position="147"/>
        <end position="166"/>
    </location>
</feature>
<dbReference type="Pfam" id="PF14329">
    <property type="entry name" value="DUF4386"/>
    <property type="match status" value="1"/>
</dbReference>
<dbReference type="Proteomes" id="UP000612362">
    <property type="component" value="Unassembled WGS sequence"/>
</dbReference>
<reference evidence="3" key="1">
    <citation type="submission" date="2020-10" db="EMBL/GenBank/DDBJ databases">
        <title>Taxonomic study of unclassified bacteria belonging to the class Ktedonobacteria.</title>
        <authorList>
            <person name="Yabe S."/>
            <person name="Wang C.M."/>
            <person name="Zheng Y."/>
            <person name="Sakai Y."/>
            <person name="Cavaletti L."/>
            <person name="Monciardini P."/>
            <person name="Donadio S."/>
        </authorList>
    </citation>
    <scope>NUCLEOTIDE SEQUENCE</scope>
    <source>
        <strain evidence="3">SOSP1-1</strain>
    </source>
</reference>
<keyword evidence="2" id="KW-1133">Transmembrane helix</keyword>
<protein>
    <recommendedName>
        <fullName evidence="5">DUF4386 domain-containing protein</fullName>
    </recommendedName>
</protein>